<dbReference type="CDD" id="cd00093">
    <property type="entry name" value="HTH_XRE"/>
    <property type="match status" value="1"/>
</dbReference>
<dbReference type="AlphaFoldDB" id="A0A133PVX8"/>
<dbReference type="InterPro" id="IPR010982">
    <property type="entry name" value="Lambda_DNA-bd_dom_sf"/>
</dbReference>
<evidence type="ECO:0000313" key="3">
    <source>
        <dbReference type="Proteomes" id="UP000070533"/>
    </source>
</evidence>
<dbReference type="Pfam" id="PF01381">
    <property type="entry name" value="HTH_3"/>
    <property type="match status" value="1"/>
</dbReference>
<keyword evidence="3" id="KW-1185">Reference proteome</keyword>
<feature type="domain" description="HTH cro/C1-type" evidence="1">
    <location>
        <begin position="5"/>
        <end position="46"/>
    </location>
</feature>
<dbReference type="Gene3D" id="1.10.260.40">
    <property type="entry name" value="lambda repressor-like DNA-binding domains"/>
    <property type="match status" value="1"/>
</dbReference>
<evidence type="ECO:0000313" key="2">
    <source>
        <dbReference type="EMBL" id="KXA33554.1"/>
    </source>
</evidence>
<dbReference type="PATRIC" id="fig|28128.5.peg.2498"/>
<sequence length="47" mass="5585">MVLAEQNKTNRWLAGQMGKSEITISRWVQNKYQPSMERLLQIPSYYP</sequence>
<dbReference type="EMBL" id="LRQG01000221">
    <property type="protein sequence ID" value="KXA33554.1"/>
    <property type="molecule type" value="Genomic_DNA"/>
</dbReference>
<dbReference type="STRING" id="28128.HMPREF3226_02427"/>
<dbReference type="Proteomes" id="UP000070533">
    <property type="component" value="Unassembled WGS sequence"/>
</dbReference>
<accession>A0A133PVX8</accession>
<gene>
    <name evidence="2" type="ORF">HMPREF3226_02427</name>
</gene>
<name>A0A133PVX8_9BACT</name>
<dbReference type="SUPFAM" id="SSF47413">
    <property type="entry name" value="lambda repressor-like DNA-binding domains"/>
    <property type="match status" value="1"/>
</dbReference>
<evidence type="ECO:0000259" key="1">
    <source>
        <dbReference type="Pfam" id="PF01381"/>
    </source>
</evidence>
<organism evidence="2 3">
    <name type="scientific">Prevotella corporis</name>
    <dbReference type="NCBI Taxonomy" id="28128"/>
    <lineage>
        <taxon>Bacteria</taxon>
        <taxon>Pseudomonadati</taxon>
        <taxon>Bacteroidota</taxon>
        <taxon>Bacteroidia</taxon>
        <taxon>Bacteroidales</taxon>
        <taxon>Prevotellaceae</taxon>
        <taxon>Prevotella</taxon>
    </lineage>
</organism>
<reference evidence="3" key="1">
    <citation type="submission" date="2016-01" db="EMBL/GenBank/DDBJ databases">
        <authorList>
            <person name="Mitreva M."/>
            <person name="Pepin K.H."/>
            <person name="Mihindukulasuriya K.A."/>
            <person name="Fulton R."/>
            <person name="Fronick C."/>
            <person name="O'Laughlin M."/>
            <person name="Miner T."/>
            <person name="Herter B."/>
            <person name="Rosa B.A."/>
            <person name="Cordes M."/>
            <person name="Tomlinson C."/>
            <person name="Wollam A."/>
            <person name="Palsikar V.B."/>
            <person name="Mardis E.R."/>
            <person name="Wilson R.K."/>
        </authorList>
    </citation>
    <scope>NUCLEOTIDE SEQUENCE [LARGE SCALE GENOMIC DNA]</scope>
    <source>
        <strain evidence="3">MJR7716</strain>
    </source>
</reference>
<proteinExistence type="predicted"/>
<comment type="caution">
    <text evidence="2">The sequence shown here is derived from an EMBL/GenBank/DDBJ whole genome shotgun (WGS) entry which is preliminary data.</text>
</comment>
<dbReference type="InterPro" id="IPR001387">
    <property type="entry name" value="Cro/C1-type_HTH"/>
</dbReference>
<dbReference type="GO" id="GO:0003677">
    <property type="term" value="F:DNA binding"/>
    <property type="evidence" value="ECO:0007669"/>
    <property type="project" value="InterPro"/>
</dbReference>
<protein>
    <submittedName>
        <fullName evidence="2">Toxin-antitoxin system, antitoxin component, Xre domain protein</fullName>
    </submittedName>
</protein>